<evidence type="ECO:0000313" key="3">
    <source>
        <dbReference type="Proteomes" id="UP000515317"/>
    </source>
</evidence>
<dbReference type="Gene3D" id="3.40.630.30">
    <property type="match status" value="1"/>
</dbReference>
<proteinExistence type="predicted"/>
<dbReference type="EMBL" id="AP023361">
    <property type="protein sequence ID" value="BCJ90965.1"/>
    <property type="molecule type" value="Genomic_DNA"/>
</dbReference>
<dbReference type="Pfam" id="PF13480">
    <property type="entry name" value="Acetyltransf_6"/>
    <property type="match status" value="1"/>
</dbReference>
<sequence>MAVGMPDEWSVERSIAPIAEEWRSLQTHAAGTPFQTYEWVSNIVARPQEARDAFFVLGRTAGKLRIIFALVVHEGRLTWLGETWNNYNMPLVANDLFDSLLPADVDDIWQKVREKLGHPSASLLRRNPTLVGGKPNPFAGWARVNEPTGAYSLALGSDWESFYKQLHASSTRKTLKKKRKRLEQDGALAAKRIDDPALIHEHVLLMLTWKSQQLDADGRRNVFSSASNREVIARFAATHLKQSRVYALHLNGQPIAISFLIEAERHLILYQMAYLSGPTARFSPGKLLLDHVIEMGVRDGHPELDLSIGDDLYKREICDRSMELTNSIKAHSLAGIGAVARERIGTTFKALIKSNDAILHTVLKINSLRRILLGSGSGNEAI</sequence>
<name>A0A6S6QTP6_9HYPH</name>
<evidence type="ECO:0000259" key="1">
    <source>
        <dbReference type="Pfam" id="PF13480"/>
    </source>
</evidence>
<feature type="domain" description="BioF2-like acetyltransferase" evidence="1">
    <location>
        <begin position="169"/>
        <end position="315"/>
    </location>
</feature>
<dbReference type="Proteomes" id="UP000515317">
    <property type="component" value="Chromosome"/>
</dbReference>
<protein>
    <recommendedName>
        <fullName evidence="1">BioF2-like acetyltransferase domain-containing protein</fullName>
    </recommendedName>
</protein>
<keyword evidence="3" id="KW-1185">Reference proteome</keyword>
<dbReference type="AlphaFoldDB" id="A0A6S6QTP6"/>
<reference evidence="2 3" key="1">
    <citation type="submission" date="2020-08" db="EMBL/GenBank/DDBJ databases">
        <title>Genome sequence of Rhizobiales bacterium strain IZ6.</title>
        <authorList>
            <person name="Nakai R."/>
            <person name="Naganuma T."/>
        </authorList>
    </citation>
    <scope>NUCLEOTIDE SEQUENCE [LARGE SCALE GENOMIC DNA]</scope>
    <source>
        <strain evidence="2 3">IZ6</strain>
    </source>
</reference>
<evidence type="ECO:0000313" key="2">
    <source>
        <dbReference type="EMBL" id="BCJ90965.1"/>
    </source>
</evidence>
<dbReference type="KEGG" id="tso:IZ6_17000"/>
<dbReference type="RefSeq" id="WP_222874649.1">
    <property type="nucleotide sequence ID" value="NZ_AP023361.1"/>
</dbReference>
<organism evidence="2 3">
    <name type="scientific">Terrihabitans soli</name>
    <dbReference type="NCBI Taxonomy" id="708113"/>
    <lineage>
        <taxon>Bacteria</taxon>
        <taxon>Pseudomonadati</taxon>
        <taxon>Pseudomonadota</taxon>
        <taxon>Alphaproteobacteria</taxon>
        <taxon>Hyphomicrobiales</taxon>
        <taxon>Terrihabitans</taxon>
    </lineage>
</organism>
<accession>A0A6S6QTP6</accession>
<dbReference type="InterPro" id="IPR016181">
    <property type="entry name" value="Acyl_CoA_acyltransferase"/>
</dbReference>
<dbReference type="InterPro" id="IPR038740">
    <property type="entry name" value="BioF2-like_GNAT_dom"/>
</dbReference>
<gene>
    <name evidence="2" type="ORF">IZ6_17000</name>
</gene>
<dbReference type="SUPFAM" id="SSF55729">
    <property type="entry name" value="Acyl-CoA N-acyltransferases (Nat)"/>
    <property type="match status" value="1"/>
</dbReference>